<dbReference type="KEGG" id="cbr:CBG_27889"/>
<evidence type="ECO:0000313" key="1">
    <source>
        <dbReference type="EMBL" id="CAR98314.1"/>
    </source>
</evidence>
<reference evidence="1 2" key="1">
    <citation type="journal article" date="2003" name="PLoS Biol.">
        <title>The genome sequence of Caenorhabditis briggsae: a platform for comparative genomics.</title>
        <authorList>
            <person name="Stein L.D."/>
            <person name="Bao Z."/>
            <person name="Blasiar D."/>
            <person name="Blumenthal T."/>
            <person name="Brent M.R."/>
            <person name="Chen N."/>
            <person name="Chinwalla A."/>
            <person name="Clarke L."/>
            <person name="Clee C."/>
            <person name="Coghlan A."/>
            <person name="Coulson A."/>
            <person name="D'Eustachio P."/>
            <person name="Fitch D.H."/>
            <person name="Fulton L.A."/>
            <person name="Fulton R.E."/>
            <person name="Griffiths-Jones S."/>
            <person name="Harris T.W."/>
            <person name="Hillier L.W."/>
            <person name="Kamath R."/>
            <person name="Kuwabara P.E."/>
            <person name="Mardis E.R."/>
            <person name="Marra M.A."/>
            <person name="Miner T.L."/>
            <person name="Minx P."/>
            <person name="Mullikin J.C."/>
            <person name="Plumb R.W."/>
            <person name="Rogers J."/>
            <person name="Schein J.E."/>
            <person name="Sohrmann M."/>
            <person name="Spieth J."/>
            <person name="Stajich J.E."/>
            <person name="Wei C."/>
            <person name="Willey D."/>
            <person name="Wilson R.K."/>
            <person name="Durbin R."/>
            <person name="Waterston R.H."/>
        </authorList>
    </citation>
    <scope>NUCLEOTIDE SEQUENCE [LARGE SCALE GENOMIC DNA]</scope>
    <source>
        <strain evidence="1 2">AF16</strain>
    </source>
</reference>
<organism evidence="1 2">
    <name type="scientific">Caenorhabditis briggsae</name>
    <dbReference type="NCBI Taxonomy" id="6238"/>
    <lineage>
        <taxon>Eukaryota</taxon>
        <taxon>Metazoa</taxon>
        <taxon>Ecdysozoa</taxon>
        <taxon>Nematoda</taxon>
        <taxon>Chromadorea</taxon>
        <taxon>Rhabditida</taxon>
        <taxon>Rhabditina</taxon>
        <taxon>Rhabditomorpha</taxon>
        <taxon>Rhabditoidea</taxon>
        <taxon>Rhabditidae</taxon>
        <taxon>Peloderinae</taxon>
        <taxon>Caenorhabditis</taxon>
    </lineage>
</organism>
<dbReference type="InParanoid" id="B6IEI4"/>
<dbReference type="RefSeq" id="XP_045097887.1">
    <property type="nucleotide sequence ID" value="XM_045240121.1"/>
</dbReference>
<proteinExistence type="predicted"/>
<protein>
    <submittedName>
        <fullName evidence="1">Protein CBG27889</fullName>
    </submittedName>
</protein>
<sequence>MGKSRRRTGMWSWRWSVEPHWCSDHICFESSKKENRKRFRDADKKYKKK</sequence>
<evidence type="ECO:0000313" key="2">
    <source>
        <dbReference type="Proteomes" id="UP000008549"/>
    </source>
</evidence>
<name>B6IEI4_CAEBR</name>
<dbReference type="Proteomes" id="UP000008549">
    <property type="component" value="Unassembled WGS sequence"/>
</dbReference>
<dbReference type="HOGENOM" id="CLU_3144239_0_0_1"/>
<dbReference type="AlphaFoldDB" id="B6IEI4"/>
<accession>B6IEI4</accession>
<dbReference type="GeneID" id="68919338"/>
<dbReference type="EMBL" id="HE601409">
    <property type="protein sequence ID" value="CAR98314.1"/>
    <property type="molecule type" value="Genomic_DNA"/>
</dbReference>
<reference evidence="1 2" key="2">
    <citation type="journal article" date="2011" name="PLoS Genet.">
        <title>Caenorhabditis briggsae recombinant inbred line genotypes reveal inter-strain incompatibility and the evolution of recombination.</title>
        <authorList>
            <person name="Ross J.A."/>
            <person name="Koboldt D.C."/>
            <person name="Staisch J.E."/>
            <person name="Chamberlin H.M."/>
            <person name="Gupta B.P."/>
            <person name="Miller R.D."/>
            <person name="Baird S.E."/>
            <person name="Haag E.S."/>
        </authorList>
    </citation>
    <scope>NUCLEOTIDE SEQUENCE [LARGE SCALE GENOMIC DNA]</scope>
    <source>
        <strain evidence="1 2">AF16</strain>
    </source>
</reference>
<dbReference type="CTD" id="68919338"/>
<keyword evidence="2" id="KW-1185">Reference proteome</keyword>
<gene>
    <name evidence="1" type="ORF">CBG27889</name>
    <name evidence="1" type="ORF">CBG_27889</name>
</gene>